<dbReference type="OrthoDB" id="9813585at2"/>
<evidence type="ECO:0000313" key="5">
    <source>
        <dbReference type="EMBL" id="ACR69441.1"/>
    </source>
</evidence>
<accession>C5BH10</accession>
<gene>
    <name evidence="5" type="ordered locus">NT01EI_2267</name>
</gene>
<feature type="transmembrane region" description="Helical" evidence="3">
    <location>
        <begin position="378"/>
        <end position="399"/>
    </location>
</feature>
<evidence type="ECO:0000259" key="4">
    <source>
        <dbReference type="Pfam" id="PF10145"/>
    </source>
</evidence>
<reference evidence="6" key="1">
    <citation type="submission" date="2009-03" db="EMBL/GenBank/DDBJ databases">
        <title>Complete genome sequence of Edwardsiella ictaluri 93-146.</title>
        <authorList>
            <person name="Williams M.L."/>
            <person name="Gillaspy A.F."/>
            <person name="Dyer D.W."/>
            <person name="Thune R.L."/>
            <person name="Waldbieser G.C."/>
            <person name="Schuster S.C."/>
            <person name="Gipson J."/>
            <person name="Zaitshik J."/>
            <person name="Landry C."/>
            <person name="Lawrence M.L."/>
        </authorList>
    </citation>
    <scope>NUCLEOTIDE SEQUENCE [LARGE SCALE GENOMIC DNA]</scope>
    <source>
        <strain evidence="6">93-146</strain>
    </source>
</reference>
<dbReference type="PANTHER" id="PTHR37813:SF1">
    <property type="entry name" value="FELS-2 PROPHAGE PROTEIN"/>
    <property type="match status" value="1"/>
</dbReference>
<keyword evidence="1" id="KW-1188">Viral release from host cell</keyword>
<organism evidence="5 6">
    <name type="scientific">Edwardsiella ictaluri (strain 93-146)</name>
    <dbReference type="NCBI Taxonomy" id="634503"/>
    <lineage>
        <taxon>Bacteria</taxon>
        <taxon>Pseudomonadati</taxon>
        <taxon>Pseudomonadota</taxon>
        <taxon>Gammaproteobacteria</taxon>
        <taxon>Enterobacterales</taxon>
        <taxon>Hafniaceae</taxon>
        <taxon>Edwardsiella</taxon>
    </lineage>
</organism>
<feature type="transmembrane region" description="Helical" evidence="3">
    <location>
        <begin position="458"/>
        <end position="484"/>
    </location>
</feature>
<feature type="domain" description="Phage tail tape measure protein" evidence="4">
    <location>
        <begin position="87"/>
        <end position="283"/>
    </location>
</feature>
<reference evidence="5 6" key="2">
    <citation type="journal article" date="2012" name="J. Bacteriol.">
        <title>Genome Sequence of Edwardsiella ictaluri 93-146, a Strain Associated with a Natural Channel Catfish Outbreak of Enteric Septicemia of Catfish.</title>
        <authorList>
            <person name="Williams M.L."/>
            <person name="Gillaspy A.F."/>
            <person name="Dyer D.W."/>
            <person name="Thune R.L."/>
            <person name="Waldbieser G.C."/>
            <person name="Schuster S.C."/>
            <person name="Gipson J."/>
            <person name="Zaitshik J."/>
            <person name="Landry C."/>
            <person name="Banes M.M."/>
            <person name="Lawrence M.L."/>
        </authorList>
    </citation>
    <scope>NUCLEOTIDE SEQUENCE [LARGE SCALE GENOMIC DNA]</scope>
    <source>
        <strain evidence="5 6">93-146</strain>
    </source>
</reference>
<dbReference type="PANTHER" id="PTHR37813">
    <property type="entry name" value="FELS-2 PROPHAGE PROTEIN"/>
    <property type="match status" value="1"/>
</dbReference>
<feature type="transmembrane region" description="Helical" evidence="3">
    <location>
        <begin position="411"/>
        <end position="438"/>
    </location>
</feature>
<dbReference type="EMBL" id="CP001600">
    <property type="protein sequence ID" value="ACR69441.1"/>
    <property type="molecule type" value="Genomic_DNA"/>
</dbReference>
<keyword evidence="3" id="KW-0472">Membrane</keyword>
<feature type="compositionally biased region" description="Polar residues" evidence="2">
    <location>
        <begin position="692"/>
        <end position="702"/>
    </location>
</feature>
<evidence type="ECO:0000256" key="1">
    <source>
        <dbReference type="ARBA" id="ARBA00022612"/>
    </source>
</evidence>
<dbReference type="AlphaFoldDB" id="C5BH10"/>
<keyword evidence="3" id="KW-0812">Transmembrane</keyword>
<keyword evidence="3" id="KW-1133">Transmembrane helix</keyword>
<evidence type="ECO:0000256" key="3">
    <source>
        <dbReference type="SAM" id="Phobius"/>
    </source>
</evidence>
<feature type="region of interest" description="Disordered" evidence="2">
    <location>
        <begin position="682"/>
        <end position="702"/>
    </location>
</feature>
<dbReference type="Proteomes" id="UP000001485">
    <property type="component" value="Chromosome"/>
</dbReference>
<evidence type="ECO:0000256" key="2">
    <source>
        <dbReference type="SAM" id="MobiDB-lite"/>
    </source>
</evidence>
<protein>
    <submittedName>
        <fullName evidence="5">Phage tail tape measure protein, TP901 family, core region</fullName>
    </submittedName>
</protein>
<sequence>MQRLELLLSLNNKLTRPLRAAGSQVQAFAATSRAAFGQIAIGGAALWGVGHAIKGALQPAIEMDRALGEVRSLGVAESGLRKLQRASLDFTMAYGGNAAEFVRSSYDIQSAIAGLTDNELSRFTAASATLARATKSSSATITAYMGTMYGIFEQQANAMGRGAWVEQIAGQTATAVQMFKTTGDQMSAAFTSLGASATAAGVDVAEQFAVLGQLQATMSGSEAGTKYRAFLAGIGGAQTTLGLNFTRRDGTMKGITEIMRLIQGKFGDLSKVTDSDLLAKAFGSKQAVAMVKLLNANIGNLEKNITTLGNSRGMGKAAEMAGAMADPWKQSLAVINAMRIEIGTQLLPVLYPFIDQAVSGGREFIKWLQLYPNITRAIGLMAVAMLALAAAGAVVNITLGVMRFVGSGLKAAFTVLAWAFRLNAIGTLISASATKVYAMALRHLRAGMLASSIAGRGLAVSIAMVTWPILLIGAAIAGVVLLVYKFWQPIRAFFSGFIQGFSDAWVELSKGSPLFTIMARGIAWVWSGVKTLFGWLSGLFTPIALTGEQFSRVSQAGASFGRIAAAAVSAILAPLEMITNALGLVWDAIVIIGQGWIDIWEAIDIENPLQSMKRIAAGILNIFGNLWALVKSSFSSAYNWIIEKLNLIPGVSIEMQPIPTPDALNGNAGDEATPLLTAGQVQSAGPGGIGQQIRNSNNSKTDIDQSVRTTTFNIASASAGDIRELQELYAR</sequence>
<proteinExistence type="predicted"/>
<dbReference type="InterPro" id="IPR010090">
    <property type="entry name" value="Phage_tape_meas"/>
</dbReference>
<dbReference type="KEGG" id="eic:NT01EI_2267"/>
<name>C5BH10_EDWI9</name>
<evidence type="ECO:0000313" key="6">
    <source>
        <dbReference type="Proteomes" id="UP000001485"/>
    </source>
</evidence>
<dbReference type="GeneID" id="69539184"/>
<dbReference type="HOGENOM" id="CLU_016931_0_0_6"/>
<dbReference type="Pfam" id="PF10145">
    <property type="entry name" value="PhageMin_Tail"/>
    <property type="match status" value="1"/>
</dbReference>
<dbReference type="RefSeq" id="WP_015871563.1">
    <property type="nucleotide sequence ID" value="NC_012779.2"/>
</dbReference>
<dbReference type="PATRIC" id="fig|634503.3.peg.2013"/>